<comment type="caution">
    <text evidence="2">The sequence shown here is derived from an EMBL/GenBank/DDBJ whole genome shotgun (WGS) entry which is preliminary data.</text>
</comment>
<protein>
    <submittedName>
        <fullName evidence="2">Uncharacterized protein</fullName>
    </submittedName>
</protein>
<feature type="signal peptide" evidence="1">
    <location>
        <begin position="1"/>
        <end position="31"/>
    </location>
</feature>
<keyword evidence="1" id="KW-0732">Signal</keyword>
<dbReference type="RefSeq" id="WP_284331405.1">
    <property type="nucleotide sequence ID" value="NZ_BSOA01000013.1"/>
</dbReference>
<organism evidence="2 3">
    <name type="scientific">Dyella flagellata</name>
    <dbReference type="NCBI Taxonomy" id="1867833"/>
    <lineage>
        <taxon>Bacteria</taxon>
        <taxon>Pseudomonadati</taxon>
        <taxon>Pseudomonadota</taxon>
        <taxon>Gammaproteobacteria</taxon>
        <taxon>Lysobacterales</taxon>
        <taxon>Rhodanobacteraceae</taxon>
        <taxon>Dyella</taxon>
    </lineage>
</organism>
<name>A0ABQ5XBQ3_9GAMM</name>
<reference evidence="3" key="1">
    <citation type="journal article" date="2019" name="Int. J. Syst. Evol. Microbiol.">
        <title>The Global Catalogue of Microorganisms (GCM) 10K type strain sequencing project: providing services to taxonomists for standard genome sequencing and annotation.</title>
        <authorList>
            <consortium name="The Broad Institute Genomics Platform"/>
            <consortium name="The Broad Institute Genome Sequencing Center for Infectious Disease"/>
            <person name="Wu L."/>
            <person name="Ma J."/>
        </authorList>
    </citation>
    <scope>NUCLEOTIDE SEQUENCE [LARGE SCALE GENOMIC DNA]</scope>
    <source>
        <strain evidence="3">NBRC 111981</strain>
    </source>
</reference>
<evidence type="ECO:0000256" key="1">
    <source>
        <dbReference type="SAM" id="SignalP"/>
    </source>
</evidence>
<gene>
    <name evidence="2" type="ORF">GCM10007898_15280</name>
</gene>
<feature type="chain" id="PRO_5047361120" evidence="1">
    <location>
        <begin position="32"/>
        <end position="114"/>
    </location>
</feature>
<proteinExistence type="predicted"/>
<keyword evidence="3" id="KW-1185">Reference proteome</keyword>
<dbReference type="EMBL" id="BSOA01000013">
    <property type="protein sequence ID" value="GLQ87960.1"/>
    <property type="molecule type" value="Genomic_DNA"/>
</dbReference>
<evidence type="ECO:0000313" key="3">
    <source>
        <dbReference type="Proteomes" id="UP001156627"/>
    </source>
</evidence>
<sequence>MQTMQKIKTSMTNAALAIPWVAALLPTSVQAQNVHSYDHVSVVRLDYSVKDMKIYTEDPKNNTTHVTSMSWWIDSDIGDNYLPLLLTAYSKDLPVNIKDSAYSGLAEIELTTGN</sequence>
<evidence type="ECO:0000313" key="2">
    <source>
        <dbReference type="EMBL" id="GLQ87960.1"/>
    </source>
</evidence>
<accession>A0ABQ5XBQ3</accession>
<dbReference type="Proteomes" id="UP001156627">
    <property type="component" value="Unassembled WGS sequence"/>
</dbReference>